<evidence type="ECO:0000256" key="7">
    <source>
        <dbReference type="ARBA" id="ARBA00023054"/>
    </source>
</evidence>
<organism evidence="13 14">
    <name type="scientific">Cajanus cajan</name>
    <name type="common">Pigeon pea</name>
    <name type="synonym">Cajanus indicus</name>
    <dbReference type="NCBI Taxonomy" id="3821"/>
    <lineage>
        <taxon>Eukaryota</taxon>
        <taxon>Viridiplantae</taxon>
        <taxon>Streptophyta</taxon>
        <taxon>Embryophyta</taxon>
        <taxon>Tracheophyta</taxon>
        <taxon>Spermatophyta</taxon>
        <taxon>Magnoliopsida</taxon>
        <taxon>eudicotyledons</taxon>
        <taxon>Gunneridae</taxon>
        <taxon>Pentapetalae</taxon>
        <taxon>rosids</taxon>
        <taxon>fabids</taxon>
        <taxon>Fabales</taxon>
        <taxon>Fabaceae</taxon>
        <taxon>Papilionoideae</taxon>
        <taxon>50 kb inversion clade</taxon>
        <taxon>NPAAA clade</taxon>
        <taxon>indigoferoid/millettioid clade</taxon>
        <taxon>Phaseoleae</taxon>
        <taxon>Cajanus</taxon>
    </lineage>
</organism>
<feature type="region of interest" description="Disordered" evidence="11">
    <location>
        <begin position="15"/>
        <end position="62"/>
    </location>
</feature>
<dbReference type="Pfam" id="PF13589">
    <property type="entry name" value="HATPase_c_3"/>
    <property type="match status" value="1"/>
</dbReference>
<dbReference type="GO" id="GO:0006325">
    <property type="term" value="P:chromatin organization"/>
    <property type="evidence" value="ECO:0007669"/>
    <property type="project" value="UniProtKB-KW"/>
</dbReference>
<evidence type="ECO:0000313" key="13">
    <source>
        <dbReference type="EMBL" id="KYP70260.1"/>
    </source>
</evidence>
<dbReference type="GO" id="GO:0006281">
    <property type="term" value="P:DNA repair"/>
    <property type="evidence" value="ECO:0007669"/>
    <property type="project" value="UniProtKB-KW"/>
</dbReference>
<protein>
    <submittedName>
        <fullName evidence="13">MORC family CW-type zinc finger protein 3</fullName>
    </submittedName>
</protein>
<sequence>MAAIEIVDLCSDDEGENVSKAASSAKKQNVAKHQRPQTQTQTHYSAVQVSDKSSSARSTSHSYSSAMEQELLHVQDTLFSPSISRNFWKAGNNDSALASKLTTFQNAENYLHVHPSFLHSNATSHKWAFGAIAELLDNAVDETQNGATFVLVDKIFNPKDGSPALLIQDDGGGMDPQAMLQCMSFGFSDKSKIAIGQYGNGFKTGSMRLGADVIVFSCHMNNMILTRSIGLLSYTFLMQKLFDRIVIPMVNYKFDPSTGCLQILNDKEYFRSNLSILLRWSPYISEAELLKQFDDIGNHGTKIIIFNLWFNDDGNLELDFDSDPEDICIAGHIKKIDTIPSWKIVNEEHIGNRFHYSLRAYFSILYLGIPESFRIILRGQVVKLHNIADDLKYTEFILYKPHSGDSEEGIVVTTIGFVKEAPEVNVRGFNVYHKNRLILPFWKVVNYSRSRGRGVVGILRADYLEPTHNKQDFERSSLFQKLGVRLKEMTWEYWDCHCHLIGYQESKGRPLISSLQM</sequence>
<evidence type="ECO:0000256" key="9">
    <source>
        <dbReference type="ARBA" id="ARBA00023204"/>
    </source>
</evidence>
<dbReference type="InterPro" id="IPR045261">
    <property type="entry name" value="MORC_ATPase"/>
</dbReference>
<evidence type="ECO:0000256" key="5">
    <source>
        <dbReference type="ARBA" id="ARBA00022763"/>
    </source>
</evidence>
<keyword evidence="10" id="KW-0539">Nucleus</keyword>
<dbReference type="Proteomes" id="UP000075243">
    <property type="component" value="Chromosome 3"/>
</dbReference>
<evidence type="ECO:0000256" key="10">
    <source>
        <dbReference type="ARBA" id="ARBA00023242"/>
    </source>
</evidence>
<keyword evidence="14" id="KW-1185">Reference proteome</keyword>
<evidence type="ECO:0000256" key="1">
    <source>
        <dbReference type="ARBA" id="ARBA00004123"/>
    </source>
</evidence>
<dbReference type="PANTHER" id="PTHR23336">
    <property type="entry name" value="ZINC FINGER CW-TYPE COILED-COIL DOMAIN PROTEIN 3"/>
    <property type="match status" value="1"/>
</dbReference>
<feature type="compositionally biased region" description="Polar residues" evidence="11">
    <location>
        <begin position="36"/>
        <end position="48"/>
    </location>
</feature>
<dbReference type="STRING" id="3821.A0A151TT84"/>
<dbReference type="PANTHER" id="PTHR23336:SF75">
    <property type="entry name" value="HISTIDINE KINASE-, DNA GYRASE B"/>
    <property type="match status" value="1"/>
</dbReference>
<dbReference type="InterPro" id="IPR041006">
    <property type="entry name" value="Morc_S5"/>
</dbReference>
<name>A0A151TT84_CAJCA</name>
<evidence type="ECO:0000256" key="3">
    <source>
        <dbReference type="ARBA" id="ARBA00022722"/>
    </source>
</evidence>
<evidence type="ECO:0000256" key="4">
    <source>
        <dbReference type="ARBA" id="ARBA00022759"/>
    </source>
</evidence>
<feature type="domain" description="Morc S5" evidence="12">
    <location>
        <begin position="356"/>
        <end position="494"/>
    </location>
</feature>
<keyword evidence="4" id="KW-0255">Endonuclease</keyword>
<evidence type="ECO:0000256" key="2">
    <source>
        <dbReference type="ARBA" id="ARBA00007845"/>
    </source>
</evidence>
<dbReference type="Gramene" id="C.cajan_09212.t">
    <property type="protein sequence ID" value="C.cajan_09212.t"/>
    <property type="gene ID" value="C.cajan_09212"/>
</dbReference>
<dbReference type="OMA" id="HKVRSQN"/>
<dbReference type="GO" id="GO:0016887">
    <property type="term" value="F:ATP hydrolysis activity"/>
    <property type="evidence" value="ECO:0007669"/>
    <property type="project" value="InterPro"/>
</dbReference>
<dbReference type="GO" id="GO:0031349">
    <property type="term" value="P:positive regulation of defense response"/>
    <property type="evidence" value="ECO:0007669"/>
    <property type="project" value="UniProtKB-ARBA"/>
</dbReference>
<keyword evidence="5" id="KW-0227">DNA damage</keyword>
<evidence type="ECO:0000256" key="11">
    <source>
        <dbReference type="SAM" id="MobiDB-lite"/>
    </source>
</evidence>
<dbReference type="GO" id="GO:0005634">
    <property type="term" value="C:nucleus"/>
    <property type="evidence" value="ECO:0007669"/>
    <property type="project" value="UniProtKB-SubCell"/>
</dbReference>
<reference evidence="13 14" key="1">
    <citation type="journal article" date="2012" name="Nat. Biotechnol.">
        <title>Draft genome sequence of pigeonpea (Cajanus cajan), an orphan legume crop of resource-poor farmers.</title>
        <authorList>
            <person name="Varshney R.K."/>
            <person name="Chen W."/>
            <person name="Li Y."/>
            <person name="Bharti A.K."/>
            <person name="Saxena R.K."/>
            <person name="Schlueter J.A."/>
            <person name="Donoghue M.T."/>
            <person name="Azam S."/>
            <person name="Fan G."/>
            <person name="Whaley A.M."/>
            <person name="Farmer A.D."/>
            <person name="Sheridan J."/>
            <person name="Iwata A."/>
            <person name="Tuteja R."/>
            <person name="Penmetsa R.V."/>
            <person name="Wu W."/>
            <person name="Upadhyaya H.D."/>
            <person name="Yang S.P."/>
            <person name="Shah T."/>
            <person name="Saxena K.B."/>
            <person name="Michael T."/>
            <person name="McCombie W.R."/>
            <person name="Yang B."/>
            <person name="Zhang G."/>
            <person name="Yang H."/>
            <person name="Wang J."/>
            <person name="Spillane C."/>
            <person name="Cook D.R."/>
            <person name="May G.D."/>
            <person name="Xu X."/>
            <person name="Jackson S.A."/>
        </authorList>
    </citation>
    <scope>NUCLEOTIDE SEQUENCE [LARGE SCALE GENOMIC DNA]</scope>
    <source>
        <strain evidence="14">cv. Asha</strain>
    </source>
</reference>
<accession>A0A151TT84</accession>
<dbReference type="Gene3D" id="3.30.565.10">
    <property type="entry name" value="Histidine kinase-like ATPase, C-terminal domain"/>
    <property type="match status" value="1"/>
</dbReference>
<keyword evidence="3" id="KW-0540">Nuclease</keyword>
<comment type="similarity">
    <text evidence="2">Belongs to the MORC ATPase protein family.</text>
</comment>
<dbReference type="Pfam" id="PF17942">
    <property type="entry name" value="Morc6_S5"/>
    <property type="match status" value="1"/>
</dbReference>
<keyword evidence="6" id="KW-0156">Chromatin regulator</keyword>
<evidence type="ECO:0000256" key="8">
    <source>
        <dbReference type="ARBA" id="ARBA00023158"/>
    </source>
</evidence>
<gene>
    <name evidence="13" type="ORF">KK1_009472</name>
</gene>
<evidence type="ECO:0000313" key="14">
    <source>
        <dbReference type="Proteomes" id="UP000075243"/>
    </source>
</evidence>
<dbReference type="GO" id="GO:0031047">
    <property type="term" value="P:regulatory ncRNA-mediated gene silencing"/>
    <property type="evidence" value="ECO:0007669"/>
    <property type="project" value="UniProtKB-KW"/>
</dbReference>
<evidence type="ECO:0000259" key="12">
    <source>
        <dbReference type="Pfam" id="PF17942"/>
    </source>
</evidence>
<dbReference type="SUPFAM" id="SSF55874">
    <property type="entry name" value="ATPase domain of HSP90 chaperone/DNA topoisomerase II/histidine kinase"/>
    <property type="match status" value="1"/>
</dbReference>
<dbReference type="GO" id="GO:0004519">
    <property type="term" value="F:endonuclease activity"/>
    <property type="evidence" value="ECO:0007669"/>
    <property type="project" value="UniProtKB-KW"/>
</dbReference>
<dbReference type="InterPro" id="IPR036890">
    <property type="entry name" value="HATPase_C_sf"/>
</dbReference>
<proteinExistence type="inferred from homology"/>
<keyword evidence="4" id="KW-0378">Hydrolase</keyword>
<feature type="compositionally biased region" description="Low complexity" evidence="11">
    <location>
        <begin position="50"/>
        <end position="62"/>
    </location>
</feature>
<keyword evidence="8" id="KW-0943">RNA-mediated gene silencing</keyword>
<comment type="subcellular location">
    <subcellularLocation>
        <location evidence="1">Nucleus</location>
    </subcellularLocation>
</comment>
<dbReference type="AlphaFoldDB" id="A0A151TT84"/>
<keyword evidence="9" id="KW-0234">DNA repair</keyword>
<evidence type="ECO:0000256" key="6">
    <source>
        <dbReference type="ARBA" id="ARBA00022853"/>
    </source>
</evidence>
<keyword evidence="7" id="KW-0175">Coiled coil</keyword>
<dbReference type="EMBL" id="CM003605">
    <property type="protein sequence ID" value="KYP70260.1"/>
    <property type="molecule type" value="Genomic_DNA"/>
</dbReference>